<keyword evidence="2" id="KW-0808">Transferase</keyword>
<dbReference type="Pfam" id="PF01522">
    <property type="entry name" value="Polysacc_deac_1"/>
    <property type="match status" value="1"/>
</dbReference>
<evidence type="ECO:0000259" key="5">
    <source>
        <dbReference type="PROSITE" id="PS51677"/>
    </source>
</evidence>
<dbReference type="Proteomes" id="UP000001937">
    <property type="component" value="Chromosome"/>
</dbReference>
<dbReference type="CAZy" id="GT2">
    <property type="family name" value="Glycosyltransferase Family 2"/>
</dbReference>
<dbReference type="InterPro" id="IPR002509">
    <property type="entry name" value="NODB_dom"/>
</dbReference>
<evidence type="ECO:0000256" key="2">
    <source>
        <dbReference type="ARBA" id="ARBA00022679"/>
    </source>
</evidence>
<dbReference type="GO" id="GO:0016740">
    <property type="term" value="F:transferase activity"/>
    <property type="evidence" value="ECO:0007669"/>
    <property type="project" value="UniProtKB-KW"/>
</dbReference>
<evidence type="ECO:0000256" key="4">
    <source>
        <dbReference type="SAM" id="MobiDB-lite"/>
    </source>
</evidence>
<feature type="region of interest" description="Disordered" evidence="4">
    <location>
        <begin position="606"/>
        <end position="626"/>
    </location>
</feature>
<proteinExistence type="predicted"/>
<dbReference type="CDD" id="cd10918">
    <property type="entry name" value="CE4_NodB_like_5s_6s"/>
    <property type="match status" value="1"/>
</dbReference>
<reference evidence="6 7" key="1">
    <citation type="journal article" date="2007" name="Genome Res.">
        <title>Genome characteristics of facultatively symbiotic Frankia sp. strains reflect host range and host plant biogeography.</title>
        <authorList>
            <person name="Normand P."/>
            <person name="Lapierre P."/>
            <person name="Tisa L.S."/>
            <person name="Gogarten J.P."/>
            <person name="Alloisio N."/>
            <person name="Bagnarol E."/>
            <person name="Bassi C.A."/>
            <person name="Berry A.M."/>
            <person name="Bickhart D.M."/>
            <person name="Choisne N."/>
            <person name="Couloux A."/>
            <person name="Cournoyer B."/>
            <person name="Cruveiller S."/>
            <person name="Daubin V."/>
            <person name="Demange N."/>
            <person name="Francino M.P."/>
            <person name="Goltsman E."/>
            <person name="Huang Y."/>
            <person name="Kopp O.R."/>
            <person name="Labarre L."/>
            <person name="Lapidus A."/>
            <person name="Lavire C."/>
            <person name="Marechal J."/>
            <person name="Martinez M."/>
            <person name="Mastronunzio J.E."/>
            <person name="Mullin B.C."/>
            <person name="Niemann J."/>
            <person name="Pujic P."/>
            <person name="Rawnsley T."/>
            <person name="Rouy Z."/>
            <person name="Schenowitz C."/>
            <person name="Sellstedt A."/>
            <person name="Tavares F."/>
            <person name="Tomkins J.P."/>
            <person name="Vallenet D."/>
            <person name="Valverde C."/>
            <person name="Wall L.G."/>
            <person name="Wang Y."/>
            <person name="Medigue C."/>
            <person name="Benson D.R."/>
        </authorList>
    </citation>
    <scope>NUCLEOTIDE SEQUENCE [LARGE SCALE GENOMIC DNA]</scope>
    <source>
        <strain evidence="7">DSM 45818 / CECT 9043 / CcI3</strain>
    </source>
</reference>
<organism evidence="6 7">
    <name type="scientific">Frankia casuarinae (strain DSM 45818 / CECT 9043 / HFP020203 / CcI3)</name>
    <dbReference type="NCBI Taxonomy" id="106370"/>
    <lineage>
        <taxon>Bacteria</taxon>
        <taxon>Bacillati</taxon>
        <taxon>Actinomycetota</taxon>
        <taxon>Actinomycetes</taxon>
        <taxon>Frankiales</taxon>
        <taxon>Frankiaceae</taxon>
        <taxon>Frankia</taxon>
    </lineage>
</organism>
<evidence type="ECO:0000313" key="6">
    <source>
        <dbReference type="EMBL" id="ABD10963.1"/>
    </source>
</evidence>
<accession>Q2JCM9</accession>
<dbReference type="InterPro" id="IPR029044">
    <property type="entry name" value="Nucleotide-diphossugar_trans"/>
</dbReference>
<dbReference type="AlphaFoldDB" id="Q2JCM9"/>
<dbReference type="GO" id="GO:0005576">
    <property type="term" value="C:extracellular region"/>
    <property type="evidence" value="ECO:0007669"/>
    <property type="project" value="UniProtKB-SubCell"/>
</dbReference>
<dbReference type="HOGENOM" id="CLU_469874_0_0_11"/>
<sequence>MEFAMSYREKPSVDIPDHSAGQPARNGRSVRFSIVMPTYNRRDVVLQSIAELRYLDMPWPCELIVVVDGSTDGTEKALQAVSLPFSKRILWQENAGAAAARNRGAAGALGEFILFLDDDMAADRRLLVEHERLLAAGADAVVGHIPMHPASPPTVLTYGVDRWARARRRRLLRSDGRLTVADLLSGQVSMRASTFARLGGFDTGFTAGGSFGGEDTDFLYRLLQSGARVRFAADAVSYQRYVVSPEAHLRQWTQAGQADAALSRKHPGLGDLLFAQHGGKTIRGSLTRAAAAAPPWASRVPAGLVLGRVSAGKVDRPTRWMFLGLRDCSYWRGTHQRGGLLHAPDVGLRILAYHAIEDVSDPLLSRYAVPPPQFRAQLTALLGAGFTFVGVDELLHHLDGRPARHQSLVLTFDDAYSSLFEHAVPVLRELGIPATVFVVTKEIGGWNRWDAVNGAARLPLLDASRLRALHQEGWEVAAHSRTHGQLTRMSGAGLWDDLSAARGDLAAIGLPVPRLFAYPYGEHDARVRMMVKKAGYDAAFALQTRRAFPTAQDRYALPRIEVERHTRVDALVETVRRSQVYRRPDIRPDIERELGGALRRVLPVQRTIRGHTKDHEAEDHEARSVG</sequence>
<protein>
    <submittedName>
        <fullName evidence="6">Polysaccharide deacetylase</fullName>
    </submittedName>
</protein>
<keyword evidence="3" id="KW-0732">Signal</keyword>
<dbReference type="STRING" id="106370.Francci3_1587"/>
<dbReference type="GO" id="GO:0016810">
    <property type="term" value="F:hydrolase activity, acting on carbon-nitrogen (but not peptide) bonds"/>
    <property type="evidence" value="ECO:0007669"/>
    <property type="project" value="InterPro"/>
</dbReference>
<dbReference type="eggNOG" id="COG1216">
    <property type="taxonomic scope" value="Bacteria"/>
</dbReference>
<dbReference type="PANTHER" id="PTHR34216:SF3">
    <property type="entry name" value="POLY-BETA-1,6-N-ACETYL-D-GLUCOSAMINE N-DEACETYLASE"/>
    <property type="match status" value="1"/>
</dbReference>
<evidence type="ECO:0000256" key="3">
    <source>
        <dbReference type="ARBA" id="ARBA00022729"/>
    </source>
</evidence>
<feature type="region of interest" description="Disordered" evidence="4">
    <location>
        <begin position="1"/>
        <end position="25"/>
    </location>
</feature>
<dbReference type="Pfam" id="PF02709">
    <property type="entry name" value="Glyco_transf_7C"/>
    <property type="match status" value="1"/>
</dbReference>
<feature type="compositionally biased region" description="Basic and acidic residues" evidence="4">
    <location>
        <begin position="611"/>
        <end position="626"/>
    </location>
</feature>
<evidence type="ECO:0000313" key="7">
    <source>
        <dbReference type="Proteomes" id="UP000001937"/>
    </source>
</evidence>
<evidence type="ECO:0000256" key="1">
    <source>
        <dbReference type="ARBA" id="ARBA00004613"/>
    </source>
</evidence>
<name>Q2JCM9_FRACC</name>
<dbReference type="Pfam" id="PF00535">
    <property type="entry name" value="Glycos_transf_2"/>
    <property type="match status" value="1"/>
</dbReference>
<dbReference type="Gene3D" id="3.20.20.370">
    <property type="entry name" value="Glycoside hydrolase/deacetylase"/>
    <property type="match status" value="1"/>
</dbReference>
<feature type="compositionally biased region" description="Basic and acidic residues" evidence="4">
    <location>
        <begin position="7"/>
        <end position="17"/>
    </location>
</feature>
<dbReference type="PROSITE" id="PS51677">
    <property type="entry name" value="NODB"/>
    <property type="match status" value="1"/>
</dbReference>
<comment type="subcellular location">
    <subcellularLocation>
        <location evidence="1">Secreted</location>
    </subcellularLocation>
</comment>
<dbReference type="InterPro" id="IPR051398">
    <property type="entry name" value="Polysacch_Deacetylase"/>
</dbReference>
<keyword evidence="7" id="KW-1185">Reference proteome</keyword>
<dbReference type="InterPro" id="IPR027791">
    <property type="entry name" value="Galactosyl_T_C"/>
</dbReference>
<gene>
    <name evidence="6" type="ordered locus">Francci3_1587</name>
</gene>
<dbReference type="PANTHER" id="PTHR34216">
    <property type="match status" value="1"/>
</dbReference>
<dbReference type="SUPFAM" id="SSF53448">
    <property type="entry name" value="Nucleotide-diphospho-sugar transferases"/>
    <property type="match status" value="1"/>
</dbReference>
<dbReference type="KEGG" id="fra:Francci3_1587"/>
<dbReference type="InterPro" id="IPR011330">
    <property type="entry name" value="Glyco_hydro/deAcase_b/a-brl"/>
</dbReference>
<dbReference type="GO" id="GO:0005975">
    <property type="term" value="P:carbohydrate metabolic process"/>
    <property type="evidence" value="ECO:0007669"/>
    <property type="project" value="InterPro"/>
</dbReference>
<dbReference type="eggNOG" id="COG0726">
    <property type="taxonomic scope" value="Bacteria"/>
</dbReference>
<dbReference type="SUPFAM" id="SSF88713">
    <property type="entry name" value="Glycoside hydrolase/deacetylase"/>
    <property type="match status" value="1"/>
</dbReference>
<dbReference type="InterPro" id="IPR001173">
    <property type="entry name" value="Glyco_trans_2-like"/>
</dbReference>
<dbReference type="Gene3D" id="3.90.550.10">
    <property type="entry name" value="Spore Coat Polysaccharide Biosynthesis Protein SpsA, Chain A"/>
    <property type="match status" value="1"/>
</dbReference>
<dbReference type="EMBL" id="CP000249">
    <property type="protein sequence ID" value="ABD10963.1"/>
    <property type="molecule type" value="Genomic_DNA"/>
</dbReference>
<feature type="domain" description="NodB homology" evidence="5">
    <location>
        <begin position="406"/>
        <end position="626"/>
    </location>
</feature>